<evidence type="ECO:0000313" key="1">
    <source>
        <dbReference type="EMBL" id="KAJ6311687.1"/>
    </source>
</evidence>
<evidence type="ECO:0000313" key="2">
    <source>
        <dbReference type="Proteomes" id="UP001141253"/>
    </source>
</evidence>
<reference evidence="1" key="1">
    <citation type="submission" date="2022-10" db="EMBL/GenBank/DDBJ databases">
        <authorList>
            <person name="Hyden B.L."/>
            <person name="Feng K."/>
            <person name="Yates T."/>
            <person name="Jawdy S."/>
            <person name="Smart L.B."/>
            <person name="Muchero W."/>
        </authorList>
    </citation>
    <scope>NUCLEOTIDE SEQUENCE</scope>
    <source>
        <tissue evidence="1">Shoot tip</tissue>
    </source>
</reference>
<dbReference type="EMBL" id="JAPFFI010000024">
    <property type="protein sequence ID" value="KAJ6311687.1"/>
    <property type="molecule type" value="Genomic_DNA"/>
</dbReference>
<name>A0ABQ8ZU30_9ROSI</name>
<organism evidence="1 2">
    <name type="scientific">Salix suchowensis</name>
    <dbReference type="NCBI Taxonomy" id="1278906"/>
    <lineage>
        <taxon>Eukaryota</taxon>
        <taxon>Viridiplantae</taxon>
        <taxon>Streptophyta</taxon>
        <taxon>Embryophyta</taxon>
        <taxon>Tracheophyta</taxon>
        <taxon>Spermatophyta</taxon>
        <taxon>Magnoliopsida</taxon>
        <taxon>eudicotyledons</taxon>
        <taxon>Gunneridae</taxon>
        <taxon>Pentapetalae</taxon>
        <taxon>rosids</taxon>
        <taxon>fabids</taxon>
        <taxon>Malpighiales</taxon>
        <taxon>Salicaceae</taxon>
        <taxon>Saliceae</taxon>
        <taxon>Salix</taxon>
    </lineage>
</organism>
<dbReference type="Proteomes" id="UP001141253">
    <property type="component" value="Chromosome 10"/>
</dbReference>
<accession>A0ABQ8ZU30</accession>
<keyword evidence="2" id="KW-1185">Reference proteome</keyword>
<gene>
    <name evidence="1" type="ORF">OIU77_013445</name>
</gene>
<comment type="caution">
    <text evidence="1">The sequence shown here is derived from an EMBL/GenBank/DDBJ whole genome shotgun (WGS) entry which is preliminary data.</text>
</comment>
<sequence length="162" mass="18464">MGPGWLGRKEARLRRIIVKHWRLVGGQPINCFSNNLAICGSNGRKRSAPSLLLPFTVTESEEIKSNFEKICGRPNFCDSIDATHNVMILSTVGRSNGVWIESEKNHNMLLQAIVDQDMRFCDVMENSSFHKLSKQVKWLDEKKKNRNSRWNGAGEVYNCGLR</sequence>
<reference evidence="1" key="2">
    <citation type="journal article" date="2023" name="Int. J. Mol. Sci.">
        <title>De Novo Assembly and Annotation of 11 Diverse Shrub Willow (Salix) Genomes Reveals Novel Gene Organization in Sex-Linked Regions.</title>
        <authorList>
            <person name="Hyden B."/>
            <person name="Feng K."/>
            <person name="Yates T.B."/>
            <person name="Jawdy S."/>
            <person name="Cereghino C."/>
            <person name="Smart L.B."/>
            <person name="Muchero W."/>
        </authorList>
    </citation>
    <scope>NUCLEOTIDE SEQUENCE</scope>
    <source>
        <tissue evidence="1">Shoot tip</tissue>
    </source>
</reference>
<proteinExistence type="predicted"/>
<protein>
    <submittedName>
        <fullName evidence="1">Uncharacterized protein</fullName>
    </submittedName>
</protein>